<evidence type="ECO:0000256" key="1">
    <source>
        <dbReference type="ARBA" id="ARBA00007261"/>
    </source>
</evidence>
<accession>A0A382TRD5</accession>
<sequence length="242" mass="26749">MQQSKVLILDKKKSSSVLWLLLVGSIATAEMDLVDRVTIGYEMFRLDNGLTTIVHTDRSTPTIFVGMWYGVGSKDEPNGKTGFAHLFEHLMFQGTENRTGEYFAPFTKAGATGMNGTTSEDRTNYYATVPSGAIDMALWMESDRMINLLGAVTQEALDEQRGVVQNEKRQRGNRPYASVYDRVRAGIYPAGHPYGHSVIGSMDDLDAASVDDVHEWFNTFYGASNAILVLSGDIDVETAKEK</sequence>
<dbReference type="Gene3D" id="3.30.830.10">
    <property type="entry name" value="Metalloenzyme, LuxS/M16 peptidase-like"/>
    <property type="match status" value="1"/>
</dbReference>
<dbReference type="PANTHER" id="PTHR43690">
    <property type="entry name" value="NARDILYSIN"/>
    <property type="match status" value="1"/>
</dbReference>
<keyword evidence="4" id="KW-0862">Zinc</keyword>
<dbReference type="InterPro" id="IPR050626">
    <property type="entry name" value="Peptidase_M16"/>
</dbReference>
<dbReference type="GO" id="GO:0008237">
    <property type="term" value="F:metallopeptidase activity"/>
    <property type="evidence" value="ECO:0007669"/>
    <property type="project" value="UniProtKB-KW"/>
</dbReference>
<dbReference type="PANTHER" id="PTHR43690:SF17">
    <property type="entry name" value="PROTEIN YHJJ"/>
    <property type="match status" value="1"/>
</dbReference>
<dbReference type="GO" id="GO:0046872">
    <property type="term" value="F:metal ion binding"/>
    <property type="evidence" value="ECO:0007669"/>
    <property type="project" value="InterPro"/>
</dbReference>
<protein>
    <recommendedName>
        <fullName evidence="6">Peptidase M16 N-terminal domain-containing protein</fullName>
    </recommendedName>
</protein>
<feature type="domain" description="Peptidase M16 N-terminal" evidence="6">
    <location>
        <begin position="55"/>
        <end position="185"/>
    </location>
</feature>
<feature type="non-terminal residue" evidence="7">
    <location>
        <position position="242"/>
    </location>
</feature>
<dbReference type="EMBL" id="UINC01138601">
    <property type="protein sequence ID" value="SVD24646.1"/>
    <property type="molecule type" value="Genomic_DNA"/>
</dbReference>
<organism evidence="7">
    <name type="scientific">marine metagenome</name>
    <dbReference type="NCBI Taxonomy" id="408172"/>
    <lineage>
        <taxon>unclassified sequences</taxon>
        <taxon>metagenomes</taxon>
        <taxon>ecological metagenomes</taxon>
    </lineage>
</organism>
<keyword evidence="5" id="KW-0482">Metalloprotease</keyword>
<reference evidence="7" key="1">
    <citation type="submission" date="2018-05" db="EMBL/GenBank/DDBJ databases">
        <authorList>
            <person name="Lanie J.A."/>
            <person name="Ng W.-L."/>
            <person name="Kazmierczak K.M."/>
            <person name="Andrzejewski T.M."/>
            <person name="Davidsen T.M."/>
            <person name="Wayne K.J."/>
            <person name="Tettelin H."/>
            <person name="Glass J.I."/>
            <person name="Rusch D."/>
            <person name="Podicherti R."/>
            <person name="Tsui H.-C.T."/>
            <person name="Winkler M.E."/>
        </authorList>
    </citation>
    <scope>NUCLEOTIDE SEQUENCE</scope>
</reference>
<gene>
    <name evidence="7" type="ORF">METZ01_LOCUS377500</name>
</gene>
<dbReference type="InterPro" id="IPR011765">
    <property type="entry name" value="Pept_M16_N"/>
</dbReference>
<dbReference type="AlphaFoldDB" id="A0A382TRD5"/>
<dbReference type="InterPro" id="IPR011249">
    <property type="entry name" value="Metalloenz_LuxS/M16"/>
</dbReference>
<evidence type="ECO:0000256" key="4">
    <source>
        <dbReference type="ARBA" id="ARBA00022833"/>
    </source>
</evidence>
<proteinExistence type="inferred from homology"/>
<comment type="similarity">
    <text evidence="1">Belongs to the peptidase M16 family.</text>
</comment>
<dbReference type="GO" id="GO:0006508">
    <property type="term" value="P:proteolysis"/>
    <property type="evidence" value="ECO:0007669"/>
    <property type="project" value="UniProtKB-KW"/>
</dbReference>
<evidence type="ECO:0000313" key="7">
    <source>
        <dbReference type="EMBL" id="SVD24646.1"/>
    </source>
</evidence>
<keyword evidence="3" id="KW-0378">Hydrolase</keyword>
<evidence type="ECO:0000256" key="2">
    <source>
        <dbReference type="ARBA" id="ARBA00022670"/>
    </source>
</evidence>
<evidence type="ECO:0000256" key="3">
    <source>
        <dbReference type="ARBA" id="ARBA00022801"/>
    </source>
</evidence>
<dbReference type="Pfam" id="PF00675">
    <property type="entry name" value="Peptidase_M16"/>
    <property type="match status" value="1"/>
</dbReference>
<dbReference type="SUPFAM" id="SSF63411">
    <property type="entry name" value="LuxS/MPP-like metallohydrolase"/>
    <property type="match status" value="1"/>
</dbReference>
<keyword evidence="2" id="KW-0645">Protease</keyword>
<name>A0A382TRD5_9ZZZZ</name>
<evidence type="ECO:0000256" key="5">
    <source>
        <dbReference type="ARBA" id="ARBA00023049"/>
    </source>
</evidence>
<evidence type="ECO:0000259" key="6">
    <source>
        <dbReference type="Pfam" id="PF00675"/>
    </source>
</evidence>